<keyword evidence="3" id="KW-0274">FAD</keyword>
<dbReference type="PANTHER" id="PTHR43557">
    <property type="entry name" value="APOPTOSIS-INDUCING FACTOR 1"/>
    <property type="match status" value="1"/>
</dbReference>
<evidence type="ECO:0000256" key="3">
    <source>
        <dbReference type="ARBA" id="ARBA00022827"/>
    </source>
</evidence>
<evidence type="ECO:0000313" key="7">
    <source>
        <dbReference type="Proteomes" id="UP000482960"/>
    </source>
</evidence>
<reference evidence="6 7" key="2">
    <citation type="submission" date="2020-03" db="EMBL/GenBank/DDBJ databases">
        <authorList>
            <person name="Ichikawa N."/>
            <person name="Kimura A."/>
            <person name="Kitahashi Y."/>
            <person name="Uohara A."/>
        </authorList>
    </citation>
    <scope>NUCLEOTIDE SEQUENCE [LARGE SCALE GENOMIC DNA]</scope>
    <source>
        <strain evidence="6 7">NBRC 108638</strain>
    </source>
</reference>
<dbReference type="EMBL" id="BLPG01000002">
    <property type="protein sequence ID" value="GFJ96215.1"/>
    <property type="molecule type" value="Genomic_DNA"/>
</dbReference>
<dbReference type="RefSeq" id="WP_218577923.1">
    <property type="nucleotide sequence ID" value="NZ_BLPG01000002.1"/>
</dbReference>
<dbReference type="Gene3D" id="3.50.50.60">
    <property type="entry name" value="FAD/NAD(P)-binding domain"/>
    <property type="match status" value="1"/>
</dbReference>
<reference evidence="6 7" key="1">
    <citation type="submission" date="2020-03" db="EMBL/GenBank/DDBJ databases">
        <title>Whole genome shotgun sequence of Phytohabitans rumicis NBRC 108638.</title>
        <authorList>
            <person name="Komaki H."/>
            <person name="Tamura T."/>
        </authorList>
    </citation>
    <scope>NUCLEOTIDE SEQUENCE [LARGE SCALE GENOMIC DNA]</scope>
    <source>
        <strain evidence="6 7">NBRC 108638</strain>
    </source>
</reference>
<keyword evidence="4" id="KW-0560">Oxidoreductase</keyword>
<dbReference type="Pfam" id="PF07992">
    <property type="entry name" value="Pyr_redox_2"/>
    <property type="match status" value="1"/>
</dbReference>
<organism evidence="6 7">
    <name type="scientific">Phytohabitans rumicis</name>
    <dbReference type="NCBI Taxonomy" id="1076125"/>
    <lineage>
        <taxon>Bacteria</taxon>
        <taxon>Bacillati</taxon>
        <taxon>Actinomycetota</taxon>
        <taxon>Actinomycetes</taxon>
        <taxon>Micromonosporales</taxon>
        <taxon>Micromonosporaceae</taxon>
    </lineage>
</organism>
<evidence type="ECO:0000256" key="2">
    <source>
        <dbReference type="ARBA" id="ARBA00022630"/>
    </source>
</evidence>
<gene>
    <name evidence="6" type="ORF">Prum_098570</name>
</gene>
<evidence type="ECO:0000259" key="5">
    <source>
        <dbReference type="Pfam" id="PF07992"/>
    </source>
</evidence>
<keyword evidence="2" id="KW-0285">Flavoprotein</keyword>
<keyword evidence="7" id="KW-1185">Reference proteome</keyword>
<evidence type="ECO:0000256" key="4">
    <source>
        <dbReference type="ARBA" id="ARBA00023002"/>
    </source>
</evidence>
<comment type="caution">
    <text evidence="6">The sequence shown here is derived from an EMBL/GenBank/DDBJ whole genome shotgun (WGS) entry which is preliminary data.</text>
</comment>
<dbReference type="GO" id="GO:0016651">
    <property type="term" value="F:oxidoreductase activity, acting on NAD(P)H"/>
    <property type="evidence" value="ECO:0007669"/>
    <property type="project" value="TreeGrafter"/>
</dbReference>
<dbReference type="InterPro" id="IPR023753">
    <property type="entry name" value="FAD/NAD-binding_dom"/>
</dbReference>
<dbReference type="SUPFAM" id="SSF51905">
    <property type="entry name" value="FAD/NAD(P)-binding domain"/>
    <property type="match status" value="1"/>
</dbReference>
<feature type="domain" description="FAD/NAD(P)-binding" evidence="5">
    <location>
        <begin position="4"/>
        <end position="119"/>
    </location>
</feature>
<dbReference type="InterPro" id="IPR050446">
    <property type="entry name" value="FAD-oxidoreductase/Apoptosis"/>
</dbReference>
<comment type="cofactor">
    <cofactor evidence="1">
        <name>FAD</name>
        <dbReference type="ChEBI" id="CHEBI:57692"/>
    </cofactor>
</comment>
<evidence type="ECO:0000256" key="1">
    <source>
        <dbReference type="ARBA" id="ARBA00001974"/>
    </source>
</evidence>
<proteinExistence type="predicted"/>
<dbReference type="PANTHER" id="PTHR43557:SF2">
    <property type="entry name" value="RIESKE DOMAIN-CONTAINING PROTEIN-RELATED"/>
    <property type="match status" value="1"/>
</dbReference>
<protein>
    <recommendedName>
        <fullName evidence="5">FAD/NAD(P)-binding domain-containing protein</fullName>
    </recommendedName>
</protein>
<dbReference type="AlphaFoldDB" id="A0A6V8LTX8"/>
<name>A0A6V8LTX8_9ACTN</name>
<sequence>MAERIAIVGASLGGLRAAEQLRAAGWTGEIVVIGAEPYMPYNRPPLSKEALAGAAPFDSLAFRPRASVADVTWRLGVKASTVDLTTRVLTLGDGEPLPFDGLVVATGLRPRRLPVPGPDQFRAGRGAISPN</sequence>
<accession>A0A6V8LTX8</accession>
<evidence type="ECO:0000313" key="6">
    <source>
        <dbReference type="EMBL" id="GFJ96215.1"/>
    </source>
</evidence>
<dbReference type="PRINTS" id="PR00368">
    <property type="entry name" value="FADPNR"/>
</dbReference>
<dbReference type="Proteomes" id="UP000482960">
    <property type="component" value="Unassembled WGS sequence"/>
</dbReference>
<dbReference type="InterPro" id="IPR036188">
    <property type="entry name" value="FAD/NAD-bd_sf"/>
</dbReference>
<dbReference type="GO" id="GO:0005737">
    <property type="term" value="C:cytoplasm"/>
    <property type="evidence" value="ECO:0007669"/>
    <property type="project" value="TreeGrafter"/>
</dbReference>